<dbReference type="EMBL" id="QVQA01000164">
    <property type="protein sequence ID" value="KAF5094430.1"/>
    <property type="molecule type" value="Genomic_DNA"/>
</dbReference>
<gene>
    <name evidence="1" type="ORF">D0Z00_003545</name>
</gene>
<organism evidence="1 2">
    <name type="scientific">Geotrichum galactomycetum</name>
    <dbReference type="NCBI Taxonomy" id="27317"/>
    <lineage>
        <taxon>Eukaryota</taxon>
        <taxon>Fungi</taxon>
        <taxon>Dikarya</taxon>
        <taxon>Ascomycota</taxon>
        <taxon>Saccharomycotina</taxon>
        <taxon>Dipodascomycetes</taxon>
        <taxon>Dipodascales</taxon>
        <taxon>Dipodascaceae</taxon>
        <taxon>Geotrichum</taxon>
    </lineage>
</organism>
<comment type="caution">
    <text evidence="1">The sequence shown here is derived from an EMBL/GenBank/DDBJ whole genome shotgun (WGS) entry which is preliminary data.</text>
</comment>
<evidence type="ECO:0000313" key="2">
    <source>
        <dbReference type="Proteomes" id="UP000744676"/>
    </source>
</evidence>
<keyword evidence="2" id="KW-1185">Reference proteome</keyword>
<dbReference type="Proteomes" id="UP000744676">
    <property type="component" value="Unassembled WGS sequence"/>
</dbReference>
<proteinExistence type="predicted"/>
<sequence length="719" mass="81051">MIRHGKPLRSFILNCRTTSAARSIYIPPRTSPRTTTAEAPSEAALAQFEAIAKAQQQAPQQHRPAGRPRGGRHRRIIAPARTAQAELNKKLAQVEQLTKSLEQEVRLREDQALQNEKLSQLEREKQIGEEDIDAVLGVIDEPHRTAAAIGDGSTDVAQLKTSLFESPVSTDLPAAIAERLSPAALTMHTADERRQDWKALVANLQEHSYGLAGISSSDFSYFLKAVPLAQRADVLPILHEMASDAEIKLNKRAFDLTMAAYAHKGEVRTVTAFMDQMRADGIEPDAYTYGHLLKAHGKRRDLAASVTVLKQMQLEGVPPSLPLYTTLMHTCIKVQDYAQAFEVFDMMKFLGTSTNPDRAVYSSVIYAAAKTYNIERALDLYREMGDRGIEPDVDTYANLIYTCARAKKTHVRAWELLVEMRERGLEPNRNILNQMLYLCGATGELSFARAIFRQLCTSRDTYPDAFSLTCLLTTYANYNPGVFSPVLATAVGPKLRAAFFFNMDSHTDAPAEMIPPFLPQPMLLNKLQVLAESRALFTFFKDMKYSDSDNKFNLINDRTVYAYLTVPDKLANEEEFMFRWRAETCVARVDAADQRTPRTHHLYTLAISAFARNQWSYEAARGLWVSRGEWRRHATGAYRLHMTPEQRKNSDFLFARGMVAYLARTERVQDALDVVISSAGQFAWRAPHVQPLMEAAQKIEDEETLRQLRGIVAKTHRRS</sequence>
<name>A0ACB6V136_9ASCO</name>
<evidence type="ECO:0000313" key="1">
    <source>
        <dbReference type="EMBL" id="KAF5094430.1"/>
    </source>
</evidence>
<protein>
    <submittedName>
        <fullName evidence="1">Uncharacterized protein</fullName>
    </submittedName>
</protein>
<accession>A0ACB6V136</accession>
<reference evidence="1 2" key="1">
    <citation type="journal article" date="2020" name="Front. Microbiol.">
        <title>Phenotypic and Genetic Characterization of the Cheese Ripening Yeast Geotrichum candidum.</title>
        <authorList>
            <person name="Perkins V."/>
            <person name="Vignola S."/>
            <person name="Lessard M.H."/>
            <person name="Plante P.L."/>
            <person name="Corbeil J."/>
            <person name="Dugat-Bony E."/>
            <person name="Frenette M."/>
            <person name="Labrie S."/>
        </authorList>
    </citation>
    <scope>NUCLEOTIDE SEQUENCE [LARGE SCALE GENOMIC DNA]</scope>
    <source>
        <strain evidence="1 2">LMA-1147</strain>
    </source>
</reference>